<dbReference type="GO" id="GO:0000156">
    <property type="term" value="F:phosphorelay response regulator activity"/>
    <property type="evidence" value="ECO:0007669"/>
    <property type="project" value="TreeGrafter"/>
</dbReference>
<feature type="domain" description="OmpR/PhoB-type" evidence="9">
    <location>
        <begin position="130"/>
        <end position="229"/>
    </location>
</feature>
<evidence type="ECO:0000256" key="4">
    <source>
        <dbReference type="ARBA" id="ARBA00023125"/>
    </source>
</evidence>
<gene>
    <name evidence="10" type="ORF">SAMN04490178_1222</name>
</gene>
<dbReference type="FunFam" id="1.10.10.10:FF:000018">
    <property type="entry name" value="DNA-binding response regulator ResD"/>
    <property type="match status" value="1"/>
</dbReference>
<dbReference type="SMART" id="SM00448">
    <property type="entry name" value="REC"/>
    <property type="match status" value="1"/>
</dbReference>
<dbReference type="OrthoDB" id="25887at2"/>
<protein>
    <submittedName>
        <fullName evidence="10">DNA-binding response regulator, OmpR family, contains REC and winged-helix (WHTH) domain</fullName>
    </submittedName>
</protein>
<dbReference type="Pfam" id="PF00486">
    <property type="entry name" value="Trans_reg_C"/>
    <property type="match status" value="1"/>
</dbReference>
<evidence type="ECO:0000313" key="11">
    <source>
        <dbReference type="Proteomes" id="UP000198847"/>
    </source>
</evidence>
<evidence type="ECO:0000259" key="8">
    <source>
        <dbReference type="PROSITE" id="PS50110"/>
    </source>
</evidence>
<keyword evidence="3" id="KW-0805">Transcription regulation</keyword>
<dbReference type="GO" id="GO:0000976">
    <property type="term" value="F:transcription cis-regulatory region binding"/>
    <property type="evidence" value="ECO:0007669"/>
    <property type="project" value="TreeGrafter"/>
</dbReference>
<dbReference type="Pfam" id="PF00072">
    <property type="entry name" value="Response_reg"/>
    <property type="match status" value="1"/>
</dbReference>
<evidence type="ECO:0000256" key="7">
    <source>
        <dbReference type="PROSITE-ProRule" id="PRU01091"/>
    </source>
</evidence>
<sequence>MKKILIMEDDIGIAELERDYLEANGFAVEIAADGNQGLQKALAEEYALILLDIMLPGQDGFQVCRRVRERKNTPILLVSARREDIDKIRGFGLGADDYIVKPFSPNELVARVKGHIARYERLTCGENSGDKILRYAGLEIQLDARRVFVEGEEMTLKNREFELLAFLAENPGIVFSREKIFDRVWGMEAIGDNATVMVHINRIREKIEPDPAHPVYIETVWGTGYRFNKF</sequence>
<dbReference type="RefSeq" id="WP_091749559.1">
    <property type="nucleotide sequence ID" value="NZ_FODY01000022.1"/>
</dbReference>
<dbReference type="CDD" id="cd00383">
    <property type="entry name" value="trans_reg_C"/>
    <property type="match status" value="1"/>
</dbReference>
<dbReference type="STRING" id="112903.SAMN04490178_1222"/>
<proteinExistence type="predicted"/>
<dbReference type="AlphaFoldDB" id="A0A1H8XD37"/>
<keyword evidence="1 6" id="KW-0597">Phosphoprotein</keyword>
<evidence type="ECO:0000256" key="6">
    <source>
        <dbReference type="PROSITE-ProRule" id="PRU00169"/>
    </source>
</evidence>
<organism evidence="10 11">
    <name type="scientific">Propionispora vibrioides</name>
    <dbReference type="NCBI Taxonomy" id="112903"/>
    <lineage>
        <taxon>Bacteria</taxon>
        <taxon>Bacillati</taxon>
        <taxon>Bacillota</taxon>
        <taxon>Negativicutes</taxon>
        <taxon>Selenomonadales</taxon>
        <taxon>Sporomusaceae</taxon>
        <taxon>Propionispora</taxon>
    </lineage>
</organism>
<dbReference type="Gene3D" id="6.10.250.690">
    <property type="match status" value="1"/>
</dbReference>
<dbReference type="PANTHER" id="PTHR48111">
    <property type="entry name" value="REGULATOR OF RPOS"/>
    <property type="match status" value="1"/>
</dbReference>
<dbReference type="InterPro" id="IPR036388">
    <property type="entry name" value="WH-like_DNA-bd_sf"/>
</dbReference>
<dbReference type="InterPro" id="IPR001789">
    <property type="entry name" value="Sig_transdc_resp-reg_receiver"/>
</dbReference>
<dbReference type="FunFam" id="3.40.50.2300:FF:000001">
    <property type="entry name" value="DNA-binding response regulator PhoB"/>
    <property type="match status" value="1"/>
</dbReference>
<name>A0A1H8XD37_9FIRM</name>
<dbReference type="InterPro" id="IPR001867">
    <property type="entry name" value="OmpR/PhoB-type_DNA-bd"/>
</dbReference>
<dbReference type="SUPFAM" id="SSF52172">
    <property type="entry name" value="CheY-like"/>
    <property type="match status" value="1"/>
</dbReference>
<evidence type="ECO:0000256" key="3">
    <source>
        <dbReference type="ARBA" id="ARBA00023015"/>
    </source>
</evidence>
<keyword evidence="11" id="KW-1185">Reference proteome</keyword>
<evidence type="ECO:0000313" key="10">
    <source>
        <dbReference type="EMBL" id="SEP37258.1"/>
    </source>
</evidence>
<dbReference type="GO" id="GO:0032993">
    <property type="term" value="C:protein-DNA complex"/>
    <property type="evidence" value="ECO:0007669"/>
    <property type="project" value="TreeGrafter"/>
</dbReference>
<dbReference type="SMART" id="SM00862">
    <property type="entry name" value="Trans_reg_C"/>
    <property type="match status" value="1"/>
</dbReference>
<dbReference type="PANTHER" id="PTHR48111:SF26">
    <property type="entry name" value="STAGE 0 SPORULATION PROTEIN A HOMOLOG"/>
    <property type="match status" value="1"/>
</dbReference>
<dbReference type="Gene3D" id="3.40.50.2300">
    <property type="match status" value="1"/>
</dbReference>
<dbReference type="CDD" id="cd17574">
    <property type="entry name" value="REC_OmpR"/>
    <property type="match status" value="1"/>
</dbReference>
<feature type="DNA-binding region" description="OmpR/PhoB-type" evidence="7">
    <location>
        <begin position="130"/>
        <end position="229"/>
    </location>
</feature>
<dbReference type="SUPFAM" id="SSF46894">
    <property type="entry name" value="C-terminal effector domain of the bipartite response regulators"/>
    <property type="match status" value="1"/>
</dbReference>
<evidence type="ECO:0000259" key="9">
    <source>
        <dbReference type="PROSITE" id="PS51755"/>
    </source>
</evidence>
<feature type="domain" description="Response regulatory" evidence="8">
    <location>
        <begin position="3"/>
        <end position="116"/>
    </location>
</feature>
<dbReference type="EMBL" id="FODY01000022">
    <property type="protein sequence ID" value="SEP37258.1"/>
    <property type="molecule type" value="Genomic_DNA"/>
</dbReference>
<evidence type="ECO:0000256" key="1">
    <source>
        <dbReference type="ARBA" id="ARBA00022553"/>
    </source>
</evidence>
<dbReference type="GO" id="GO:0006355">
    <property type="term" value="P:regulation of DNA-templated transcription"/>
    <property type="evidence" value="ECO:0007669"/>
    <property type="project" value="InterPro"/>
</dbReference>
<dbReference type="Gene3D" id="1.10.10.10">
    <property type="entry name" value="Winged helix-like DNA-binding domain superfamily/Winged helix DNA-binding domain"/>
    <property type="match status" value="1"/>
</dbReference>
<evidence type="ECO:0000256" key="2">
    <source>
        <dbReference type="ARBA" id="ARBA00023012"/>
    </source>
</evidence>
<evidence type="ECO:0000256" key="5">
    <source>
        <dbReference type="ARBA" id="ARBA00023163"/>
    </source>
</evidence>
<accession>A0A1H8XD37</accession>
<keyword evidence="5" id="KW-0804">Transcription</keyword>
<feature type="modified residue" description="4-aspartylphosphate" evidence="6">
    <location>
        <position position="52"/>
    </location>
</feature>
<keyword evidence="4 7" id="KW-0238">DNA-binding</keyword>
<dbReference type="InterPro" id="IPR039420">
    <property type="entry name" value="WalR-like"/>
</dbReference>
<reference evidence="10 11" key="1">
    <citation type="submission" date="2016-10" db="EMBL/GenBank/DDBJ databases">
        <authorList>
            <person name="de Groot N.N."/>
        </authorList>
    </citation>
    <scope>NUCLEOTIDE SEQUENCE [LARGE SCALE GENOMIC DNA]</scope>
    <source>
        <strain evidence="10 11">DSM 13305</strain>
    </source>
</reference>
<dbReference type="GO" id="GO:0005829">
    <property type="term" value="C:cytosol"/>
    <property type="evidence" value="ECO:0007669"/>
    <property type="project" value="TreeGrafter"/>
</dbReference>
<dbReference type="Proteomes" id="UP000198847">
    <property type="component" value="Unassembled WGS sequence"/>
</dbReference>
<dbReference type="PROSITE" id="PS51755">
    <property type="entry name" value="OMPR_PHOB"/>
    <property type="match status" value="1"/>
</dbReference>
<keyword evidence="2" id="KW-0902">Two-component regulatory system</keyword>
<dbReference type="InterPro" id="IPR011006">
    <property type="entry name" value="CheY-like_superfamily"/>
</dbReference>
<dbReference type="PROSITE" id="PS50110">
    <property type="entry name" value="RESPONSE_REGULATORY"/>
    <property type="match status" value="1"/>
</dbReference>
<dbReference type="InterPro" id="IPR016032">
    <property type="entry name" value="Sig_transdc_resp-reg_C-effctor"/>
</dbReference>